<comment type="caution">
    <text evidence="1">The sequence shown here is derived from an EMBL/GenBank/DDBJ whole genome shotgun (WGS) entry which is preliminary data.</text>
</comment>
<name>A0A8H8D0G9_AJECA</name>
<accession>A0A8H8D0G9</accession>
<dbReference type="VEuPathDB" id="FungiDB:I7I52_07063"/>
<gene>
    <name evidence="1" type="ORF">I7I52_07063</name>
</gene>
<dbReference type="Proteomes" id="UP000670092">
    <property type="component" value="Unassembled WGS sequence"/>
</dbReference>
<protein>
    <submittedName>
        <fullName evidence="1">Uncharacterized protein</fullName>
    </submittedName>
</protein>
<reference evidence="1 2" key="1">
    <citation type="submission" date="2021-01" db="EMBL/GenBank/DDBJ databases">
        <title>Chromosome-level genome assembly of a human fungal pathogen reveals clustering of transcriptionally co-regulated genes.</title>
        <authorList>
            <person name="Voorhies M."/>
            <person name="Cohen S."/>
            <person name="Shea T.P."/>
            <person name="Petrus S."/>
            <person name="Munoz J.F."/>
            <person name="Poplawski S."/>
            <person name="Goldman W.E."/>
            <person name="Michael T."/>
            <person name="Cuomo C.A."/>
            <person name="Sil A."/>
            <person name="Beyhan S."/>
        </authorList>
    </citation>
    <scope>NUCLEOTIDE SEQUENCE [LARGE SCALE GENOMIC DNA]</scope>
    <source>
        <strain evidence="1 2">G184AR</strain>
    </source>
</reference>
<organism evidence="1 2">
    <name type="scientific">Ajellomyces capsulatus</name>
    <name type="common">Darling's disease fungus</name>
    <name type="synonym">Histoplasma capsulatum</name>
    <dbReference type="NCBI Taxonomy" id="5037"/>
    <lineage>
        <taxon>Eukaryota</taxon>
        <taxon>Fungi</taxon>
        <taxon>Dikarya</taxon>
        <taxon>Ascomycota</taxon>
        <taxon>Pezizomycotina</taxon>
        <taxon>Eurotiomycetes</taxon>
        <taxon>Eurotiomycetidae</taxon>
        <taxon>Onygenales</taxon>
        <taxon>Ajellomycetaceae</taxon>
        <taxon>Histoplasma</taxon>
    </lineage>
</organism>
<dbReference type="EMBL" id="JAEVHI010000003">
    <property type="protein sequence ID" value="KAG5296417.1"/>
    <property type="molecule type" value="Genomic_DNA"/>
</dbReference>
<dbReference type="AlphaFoldDB" id="A0A8H8D0G9"/>
<evidence type="ECO:0000313" key="1">
    <source>
        <dbReference type="EMBL" id="KAG5296417.1"/>
    </source>
</evidence>
<evidence type="ECO:0000313" key="2">
    <source>
        <dbReference type="Proteomes" id="UP000670092"/>
    </source>
</evidence>
<sequence length="117" mass="13477">MDACWVNHLQSSEDTAPHRSRKTKGQPHGVHYLWSSTAAKDYAVRLAAKLVLGERNLHDTRAPQIFGFRSENSMPNVWLSSSIFWQYRDFLPLFFISCKRTTRISMGNLDVADFTFP</sequence>
<proteinExistence type="predicted"/>